<gene>
    <name evidence="1" type="ORF">J0S82_011513</name>
</gene>
<feature type="non-terminal residue" evidence="1">
    <location>
        <position position="1"/>
    </location>
</feature>
<evidence type="ECO:0000313" key="1">
    <source>
        <dbReference type="EMBL" id="KAG8515850.1"/>
    </source>
</evidence>
<evidence type="ECO:0000313" key="2">
    <source>
        <dbReference type="Proteomes" id="UP000700334"/>
    </source>
</evidence>
<organism evidence="1 2">
    <name type="scientific">Galemys pyrenaicus</name>
    <name type="common">Iberian desman</name>
    <name type="synonym">Pyrenean desman</name>
    <dbReference type="NCBI Taxonomy" id="202257"/>
    <lineage>
        <taxon>Eukaryota</taxon>
        <taxon>Metazoa</taxon>
        <taxon>Chordata</taxon>
        <taxon>Craniata</taxon>
        <taxon>Vertebrata</taxon>
        <taxon>Euteleostomi</taxon>
        <taxon>Mammalia</taxon>
        <taxon>Eutheria</taxon>
        <taxon>Laurasiatheria</taxon>
        <taxon>Eulipotyphla</taxon>
        <taxon>Talpidae</taxon>
        <taxon>Galemys</taxon>
    </lineage>
</organism>
<proteinExistence type="predicted"/>
<dbReference type="EMBL" id="JAGFMF010011696">
    <property type="protein sequence ID" value="KAG8515850.1"/>
    <property type="molecule type" value="Genomic_DNA"/>
</dbReference>
<sequence>MLCSSLGHRYDTFSWQVKILEPNANPYQDDYNGVISSSKDLVSICSLCCDPNPDNVLVPDTMRIQKQTKIKATDYFRNGLRKYA</sequence>
<dbReference type="AlphaFoldDB" id="A0A8J6ACE9"/>
<comment type="caution">
    <text evidence="1">The sequence shown here is derived from an EMBL/GenBank/DDBJ whole genome shotgun (WGS) entry which is preliminary data.</text>
</comment>
<protein>
    <submittedName>
        <fullName evidence="1">Uncharacterized protein</fullName>
    </submittedName>
</protein>
<name>A0A8J6ACE9_GALPY</name>
<reference evidence="1" key="1">
    <citation type="journal article" date="2021" name="Evol. Appl.">
        <title>The genome of the Pyrenean desman and the effects of bottlenecks and inbreeding on the genomic landscape of an endangered species.</title>
        <authorList>
            <person name="Escoda L."/>
            <person name="Castresana J."/>
        </authorList>
    </citation>
    <scope>NUCLEOTIDE SEQUENCE</scope>
    <source>
        <strain evidence="1">IBE-C5619</strain>
    </source>
</reference>
<accession>A0A8J6ACE9</accession>
<dbReference type="Proteomes" id="UP000700334">
    <property type="component" value="Unassembled WGS sequence"/>
</dbReference>
<keyword evidence="2" id="KW-1185">Reference proteome</keyword>